<keyword evidence="2" id="KW-1133">Transmembrane helix</keyword>
<comment type="caution">
    <text evidence="3">The sequence shown here is derived from an EMBL/GenBank/DDBJ whole genome shotgun (WGS) entry which is preliminary data.</text>
</comment>
<name>A0ABW2KCG5_9ACTN</name>
<accession>A0ABW2KCG5</accession>
<feature type="transmembrane region" description="Helical" evidence="2">
    <location>
        <begin position="43"/>
        <end position="66"/>
    </location>
</feature>
<evidence type="ECO:0000313" key="4">
    <source>
        <dbReference type="Proteomes" id="UP001596540"/>
    </source>
</evidence>
<evidence type="ECO:0000256" key="2">
    <source>
        <dbReference type="SAM" id="Phobius"/>
    </source>
</evidence>
<dbReference type="RefSeq" id="WP_379870058.1">
    <property type="nucleotide sequence ID" value="NZ_JBHTBH010000003.1"/>
</dbReference>
<sequence>MPTRPERPEPEHAGTAEPPSPIRRMSLWPPPRSARHNGRRRRAVVVGAAAAAVLLAAGGAAAWLFLRPSSGDDGTGVPESFAGAWSGEMAQTDESGAHVVDWGATVRLTAGSDTGSAEWFTLNCRGSLTLAERAEDRLVFDYVETYDPEQRCIDEVELTLEPGVRAGSLEARWVAVSHDGTTMTSTGSLR</sequence>
<feature type="compositionally biased region" description="Basic and acidic residues" evidence="1">
    <location>
        <begin position="1"/>
        <end position="14"/>
    </location>
</feature>
<proteinExistence type="predicted"/>
<keyword evidence="4" id="KW-1185">Reference proteome</keyword>
<dbReference type="Proteomes" id="UP001596540">
    <property type="component" value="Unassembled WGS sequence"/>
</dbReference>
<reference evidence="4" key="1">
    <citation type="journal article" date="2019" name="Int. J. Syst. Evol. Microbiol.">
        <title>The Global Catalogue of Microorganisms (GCM) 10K type strain sequencing project: providing services to taxonomists for standard genome sequencing and annotation.</title>
        <authorList>
            <consortium name="The Broad Institute Genomics Platform"/>
            <consortium name="The Broad Institute Genome Sequencing Center for Infectious Disease"/>
            <person name="Wu L."/>
            <person name="Ma J."/>
        </authorList>
    </citation>
    <scope>NUCLEOTIDE SEQUENCE [LARGE SCALE GENOMIC DNA]</scope>
    <source>
        <strain evidence="4">CGMCC 4.7382</strain>
    </source>
</reference>
<keyword evidence="2" id="KW-0472">Membrane</keyword>
<keyword evidence="2" id="KW-0812">Transmembrane</keyword>
<organism evidence="3 4">
    <name type="scientific">Marinactinospora rubrisoli</name>
    <dbReference type="NCBI Taxonomy" id="2715399"/>
    <lineage>
        <taxon>Bacteria</taxon>
        <taxon>Bacillati</taxon>
        <taxon>Actinomycetota</taxon>
        <taxon>Actinomycetes</taxon>
        <taxon>Streptosporangiales</taxon>
        <taxon>Nocardiopsidaceae</taxon>
        <taxon>Marinactinospora</taxon>
    </lineage>
</organism>
<evidence type="ECO:0000313" key="3">
    <source>
        <dbReference type="EMBL" id="MFC7327648.1"/>
    </source>
</evidence>
<protein>
    <submittedName>
        <fullName evidence="3">Uncharacterized protein</fullName>
    </submittedName>
</protein>
<dbReference type="EMBL" id="JBHTBH010000003">
    <property type="protein sequence ID" value="MFC7327648.1"/>
    <property type="molecule type" value="Genomic_DNA"/>
</dbReference>
<evidence type="ECO:0000256" key="1">
    <source>
        <dbReference type="SAM" id="MobiDB-lite"/>
    </source>
</evidence>
<feature type="region of interest" description="Disordered" evidence="1">
    <location>
        <begin position="1"/>
        <end position="39"/>
    </location>
</feature>
<gene>
    <name evidence="3" type="ORF">ACFQRF_07815</name>
</gene>